<keyword evidence="2" id="KW-0067">ATP-binding</keyword>
<dbReference type="GO" id="GO:0004715">
    <property type="term" value="F:non-membrane spanning protein tyrosine kinase activity"/>
    <property type="evidence" value="ECO:0007669"/>
    <property type="project" value="UniProtKB-EC"/>
</dbReference>
<sequence length="293" mass="32230">MERLQDALNRARERRNETIGAQQTPPKDKAAPVQETPPEQAQVPQSAQPAAADDAVLSAWRALPQLAPNEELYRTNRLVSFFGGKQAAEIDMMRTKILQQAKVNNWHRILVTSPTPRCGKTTVTANLAFSLARQTDLRILVIETDMRRPEMARVLGIKENMAFARVLSGQEPAEYHMVAYGSNLAFATNQVPAANSSELLQSSKARQALKKVEETYAPDIILFDAPPVLASDDTVGFLEYVDCSLLVVAAEVTSIDEIDVAETQIAAVSNVLGVVMNKVRYTSGGYGYDNAYY</sequence>
<evidence type="ECO:0000313" key="4">
    <source>
        <dbReference type="EMBL" id="MEV8467133.1"/>
    </source>
</evidence>
<dbReference type="EMBL" id="JBFBVU010000010">
    <property type="protein sequence ID" value="MEV8467133.1"/>
    <property type="molecule type" value="Genomic_DNA"/>
</dbReference>
<proteinExistence type="predicted"/>
<dbReference type="InterPro" id="IPR027417">
    <property type="entry name" value="P-loop_NTPase"/>
</dbReference>
<feature type="compositionally biased region" description="Low complexity" evidence="3">
    <location>
        <begin position="40"/>
        <end position="50"/>
    </location>
</feature>
<protein>
    <submittedName>
        <fullName evidence="4">CpsD/CapB family tyrosine-protein kinase</fullName>
        <ecNumber evidence="4">2.7.10.2</ecNumber>
    </submittedName>
</protein>
<evidence type="ECO:0000256" key="2">
    <source>
        <dbReference type="ARBA" id="ARBA00022840"/>
    </source>
</evidence>
<dbReference type="PANTHER" id="PTHR32309">
    <property type="entry name" value="TYROSINE-PROTEIN KINASE"/>
    <property type="match status" value="1"/>
</dbReference>
<dbReference type="RefSeq" id="WP_366192908.1">
    <property type="nucleotide sequence ID" value="NZ_JBFBVU010000010.1"/>
</dbReference>
<dbReference type="PANTHER" id="PTHR32309:SF31">
    <property type="entry name" value="CAPSULAR EXOPOLYSACCHARIDE FAMILY"/>
    <property type="match status" value="1"/>
</dbReference>
<dbReference type="Gene3D" id="3.40.50.300">
    <property type="entry name" value="P-loop containing nucleotide triphosphate hydrolases"/>
    <property type="match status" value="1"/>
</dbReference>
<gene>
    <name evidence="4" type="ORF">AB0T83_10110</name>
</gene>
<dbReference type="EC" id="2.7.10.2" evidence="4"/>
<accession>A0ABV3L6I9</accession>
<dbReference type="InterPro" id="IPR005702">
    <property type="entry name" value="Wzc-like_C"/>
</dbReference>
<evidence type="ECO:0000256" key="1">
    <source>
        <dbReference type="ARBA" id="ARBA00022741"/>
    </source>
</evidence>
<evidence type="ECO:0000313" key="5">
    <source>
        <dbReference type="Proteomes" id="UP001553161"/>
    </source>
</evidence>
<keyword evidence="5" id="KW-1185">Reference proteome</keyword>
<evidence type="ECO:0000256" key="3">
    <source>
        <dbReference type="SAM" id="MobiDB-lite"/>
    </source>
</evidence>
<feature type="compositionally biased region" description="Basic and acidic residues" evidence="3">
    <location>
        <begin position="1"/>
        <end position="17"/>
    </location>
</feature>
<reference evidence="4 5" key="1">
    <citation type="submission" date="2024-07" db="EMBL/GenBank/DDBJ databases">
        <authorList>
            <person name="Kang M."/>
        </authorList>
    </citation>
    <scope>NUCLEOTIDE SEQUENCE [LARGE SCALE GENOMIC DNA]</scope>
    <source>
        <strain evidence="4 5">DFM31</strain>
    </source>
</reference>
<comment type="caution">
    <text evidence="4">The sequence shown here is derived from an EMBL/GenBank/DDBJ whole genome shotgun (WGS) entry which is preliminary data.</text>
</comment>
<feature type="region of interest" description="Disordered" evidence="3">
    <location>
        <begin position="1"/>
        <end position="50"/>
    </location>
</feature>
<dbReference type="Pfam" id="PF10609">
    <property type="entry name" value="ParA"/>
    <property type="match status" value="1"/>
</dbReference>
<keyword evidence="4" id="KW-0808">Transferase</keyword>
<organism evidence="4 5">
    <name type="scientific">Meridianimarinicoccus marinus</name>
    <dbReference type="NCBI Taxonomy" id="3231483"/>
    <lineage>
        <taxon>Bacteria</taxon>
        <taxon>Pseudomonadati</taxon>
        <taxon>Pseudomonadota</taxon>
        <taxon>Alphaproteobacteria</taxon>
        <taxon>Rhodobacterales</taxon>
        <taxon>Paracoccaceae</taxon>
        <taxon>Meridianimarinicoccus</taxon>
    </lineage>
</organism>
<dbReference type="CDD" id="cd05387">
    <property type="entry name" value="BY-kinase"/>
    <property type="match status" value="1"/>
</dbReference>
<dbReference type="InterPro" id="IPR050445">
    <property type="entry name" value="Bact_polysacc_biosynth/exp"/>
</dbReference>
<keyword evidence="4" id="KW-0418">Kinase</keyword>
<dbReference type="Proteomes" id="UP001553161">
    <property type="component" value="Unassembled WGS sequence"/>
</dbReference>
<dbReference type="SUPFAM" id="SSF52540">
    <property type="entry name" value="P-loop containing nucleoside triphosphate hydrolases"/>
    <property type="match status" value="1"/>
</dbReference>
<name>A0ABV3L6I9_9RHOB</name>
<keyword evidence="1" id="KW-0547">Nucleotide-binding</keyword>
<dbReference type="InterPro" id="IPR033756">
    <property type="entry name" value="YlxH/NBP35"/>
</dbReference>